<gene>
    <name evidence="3" type="ORF">SAMN04488128_1011000</name>
</gene>
<dbReference type="InterPro" id="IPR032508">
    <property type="entry name" value="FecR_C"/>
</dbReference>
<dbReference type="GO" id="GO:0016989">
    <property type="term" value="F:sigma factor antagonist activity"/>
    <property type="evidence" value="ECO:0007669"/>
    <property type="project" value="TreeGrafter"/>
</dbReference>
<dbReference type="AlphaFoldDB" id="A0A1T4M9C7"/>
<feature type="domain" description="Protein FecR C-terminal" evidence="2">
    <location>
        <begin position="257"/>
        <end position="327"/>
    </location>
</feature>
<dbReference type="Pfam" id="PF16344">
    <property type="entry name" value="FecR_C"/>
    <property type="match status" value="1"/>
</dbReference>
<accession>A0A1T4M9C7</accession>
<dbReference type="Gene3D" id="2.60.120.1440">
    <property type="match status" value="1"/>
</dbReference>
<dbReference type="InterPro" id="IPR012373">
    <property type="entry name" value="Ferrdict_sens_TM"/>
</dbReference>
<dbReference type="PIRSF" id="PIRSF018266">
    <property type="entry name" value="FecR"/>
    <property type="match status" value="1"/>
</dbReference>
<name>A0A1T4M9C7_9BACT</name>
<dbReference type="STRING" id="634771.SAMN04488128_1011000"/>
<evidence type="ECO:0000259" key="2">
    <source>
        <dbReference type="Pfam" id="PF16344"/>
    </source>
</evidence>
<evidence type="ECO:0000313" key="3">
    <source>
        <dbReference type="EMBL" id="SJZ63532.1"/>
    </source>
</evidence>
<keyword evidence="4" id="KW-1185">Reference proteome</keyword>
<dbReference type="PANTHER" id="PTHR30273">
    <property type="entry name" value="PERIPLASMIC SIGNAL SENSOR AND SIGMA FACTOR ACTIVATOR FECR-RELATED"/>
    <property type="match status" value="1"/>
</dbReference>
<sequence length="330" mass="37231">MEQEKLHQLLEKYHTGQCSDAELEALQQWYESLGGAPEAPHWDVTDDVYLRDHYAAFQQRATLQPVTHRRRTWKRIAAAAAVITVCGLLARYFYPLPVTDTHQPVAAVAAQGTPKPPAPDEVVNYDRHLVLPDSSVVLLRAGSSLQLSAAFDQADRLVTLQGEAYFDIRRNARHPFIVRCANVYTYVLGTAFNINTAGKDRQVTITVTSGKVRVEREHKTVAVLTKNQALTFRDRRQPIPSTLENVTPTVEWMAKDLLFNETSLETICQRLSARYQVHFTFERQVNKEKRVTITDAFYGTESLNDILDIVCTTLGYTYSVTGTTVTVTTQ</sequence>
<evidence type="ECO:0000259" key="1">
    <source>
        <dbReference type="Pfam" id="PF04773"/>
    </source>
</evidence>
<dbReference type="InterPro" id="IPR006860">
    <property type="entry name" value="FecR"/>
</dbReference>
<proteinExistence type="predicted"/>
<protein>
    <submittedName>
        <fullName evidence="3">Ferric-dicitrate binding protein FerR, regulates iron transport through sigma-19</fullName>
    </submittedName>
</protein>
<dbReference type="PANTHER" id="PTHR30273:SF2">
    <property type="entry name" value="PROTEIN FECR"/>
    <property type="match status" value="1"/>
</dbReference>
<dbReference type="EMBL" id="FUWZ01000001">
    <property type="protein sequence ID" value="SJZ63532.1"/>
    <property type="molecule type" value="Genomic_DNA"/>
</dbReference>
<feature type="domain" description="FecR protein" evidence="1">
    <location>
        <begin position="127"/>
        <end position="213"/>
    </location>
</feature>
<dbReference type="RefSeq" id="WP_078667627.1">
    <property type="nucleotide sequence ID" value="NZ_FUWZ01000001.1"/>
</dbReference>
<dbReference type="Gene3D" id="3.55.50.30">
    <property type="match status" value="1"/>
</dbReference>
<reference evidence="4" key="1">
    <citation type="submission" date="2017-02" db="EMBL/GenBank/DDBJ databases">
        <authorList>
            <person name="Varghese N."/>
            <person name="Submissions S."/>
        </authorList>
    </citation>
    <scope>NUCLEOTIDE SEQUENCE [LARGE SCALE GENOMIC DNA]</scope>
    <source>
        <strain evidence="4">DSM 22224</strain>
    </source>
</reference>
<organism evidence="3 4">
    <name type="scientific">Chitinophaga eiseniae</name>
    <dbReference type="NCBI Taxonomy" id="634771"/>
    <lineage>
        <taxon>Bacteria</taxon>
        <taxon>Pseudomonadati</taxon>
        <taxon>Bacteroidota</taxon>
        <taxon>Chitinophagia</taxon>
        <taxon>Chitinophagales</taxon>
        <taxon>Chitinophagaceae</taxon>
        <taxon>Chitinophaga</taxon>
    </lineage>
</organism>
<dbReference type="Pfam" id="PF04773">
    <property type="entry name" value="FecR"/>
    <property type="match status" value="1"/>
</dbReference>
<dbReference type="OrthoDB" id="697544at2"/>
<dbReference type="Proteomes" id="UP000190367">
    <property type="component" value="Unassembled WGS sequence"/>
</dbReference>
<evidence type="ECO:0000313" key="4">
    <source>
        <dbReference type="Proteomes" id="UP000190367"/>
    </source>
</evidence>